<dbReference type="AlphaFoldDB" id="A0A1I5CL92"/>
<feature type="domain" description="AbiEi antitoxin C-terminal" evidence="1">
    <location>
        <begin position="66"/>
        <end position="138"/>
    </location>
</feature>
<gene>
    <name evidence="2" type="ORF">SAMN05216219_2396</name>
</gene>
<protein>
    <recommendedName>
        <fullName evidence="1">AbiEi antitoxin C-terminal domain-containing protein</fullName>
    </recommendedName>
</protein>
<dbReference type="RefSeq" id="WP_090711749.1">
    <property type="nucleotide sequence ID" value="NZ_FOVM01000007.1"/>
</dbReference>
<dbReference type="EMBL" id="FOVM01000007">
    <property type="protein sequence ID" value="SFN87687.1"/>
    <property type="molecule type" value="Genomic_DNA"/>
</dbReference>
<evidence type="ECO:0000313" key="3">
    <source>
        <dbReference type="Proteomes" id="UP000198867"/>
    </source>
</evidence>
<proteinExistence type="predicted"/>
<keyword evidence="3" id="KW-1185">Reference proteome</keyword>
<reference evidence="3" key="1">
    <citation type="submission" date="2016-10" db="EMBL/GenBank/DDBJ databases">
        <authorList>
            <person name="Varghese N."/>
            <person name="Submissions S."/>
        </authorList>
    </citation>
    <scope>NUCLEOTIDE SEQUENCE [LARGE SCALE GENOMIC DNA]</scope>
    <source>
        <strain evidence="3">CGMCC 1.11101</strain>
    </source>
</reference>
<sequence length="192" mass="20769">MDCLPPVLTPGTLPNAELAAARLDGELFAVDEGWVCADEPDRPELRASAVAALLPASESTRRLIMMGLTAAWLHGGTDAPPPCHEVCTRLEERAALRLPRRFLFRELSLTEADECLVGSLRVTTPVRTVFDLARRASAREADRYAIDSLVRVFGIGPDDVARSIRSRLPGAGLAVDRIALAAAQPPLTRYTS</sequence>
<dbReference type="OrthoDB" id="4802815at2"/>
<accession>A0A1I5CL92</accession>
<organism evidence="2 3">
    <name type="scientific">Mycetocola miduiensis</name>
    <dbReference type="NCBI Taxonomy" id="995034"/>
    <lineage>
        <taxon>Bacteria</taxon>
        <taxon>Bacillati</taxon>
        <taxon>Actinomycetota</taxon>
        <taxon>Actinomycetes</taxon>
        <taxon>Micrococcales</taxon>
        <taxon>Microbacteriaceae</taxon>
        <taxon>Mycetocola</taxon>
    </lineage>
</organism>
<dbReference type="STRING" id="995034.SAMN05216219_2396"/>
<dbReference type="Pfam" id="PF09407">
    <property type="entry name" value="AbiEi_1"/>
    <property type="match status" value="1"/>
</dbReference>
<name>A0A1I5CL92_9MICO</name>
<evidence type="ECO:0000259" key="1">
    <source>
        <dbReference type="Pfam" id="PF09407"/>
    </source>
</evidence>
<dbReference type="Proteomes" id="UP000198867">
    <property type="component" value="Unassembled WGS sequence"/>
</dbReference>
<evidence type="ECO:0000313" key="2">
    <source>
        <dbReference type="EMBL" id="SFN87687.1"/>
    </source>
</evidence>
<dbReference type="InterPro" id="IPR018547">
    <property type="entry name" value="AbiEi_C"/>
</dbReference>